<feature type="transmembrane region" description="Helical" evidence="1">
    <location>
        <begin position="12"/>
        <end position="30"/>
    </location>
</feature>
<evidence type="ECO:0000313" key="3">
    <source>
        <dbReference type="Proteomes" id="UP000234914"/>
    </source>
</evidence>
<dbReference type="InterPro" id="IPR001036">
    <property type="entry name" value="Acrflvin-R"/>
</dbReference>
<feature type="transmembrane region" description="Helical" evidence="1">
    <location>
        <begin position="930"/>
        <end position="954"/>
    </location>
</feature>
<protein>
    <submittedName>
        <fullName evidence="2">Nodulation protein NolG</fullName>
    </submittedName>
</protein>
<name>A0A2I1RJJ0_FAUOS</name>
<dbReference type="AlphaFoldDB" id="A0A2I1RJJ0"/>
<feature type="transmembrane region" description="Helical" evidence="1">
    <location>
        <begin position="463"/>
        <end position="485"/>
    </location>
</feature>
<keyword evidence="1" id="KW-0472">Membrane</keyword>
<proteinExistence type="predicted"/>
<dbReference type="Gene3D" id="3.30.2090.10">
    <property type="entry name" value="Multidrug efflux transporter AcrB TolC docking domain, DN and DC subdomains"/>
    <property type="match status" value="2"/>
</dbReference>
<dbReference type="PRINTS" id="PR00702">
    <property type="entry name" value="ACRIFLAVINRP"/>
</dbReference>
<evidence type="ECO:0000313" key="2">
    <source>
        <dbReference type="EMBL" id="PKZ69286.1"/>
    </source>
</evidence>
<dbReference type="Proteomes" id="UP000234914">
    <property type="component" value="Unassembled WGS sequence"/>
</dbReference>
<feature type="transmembrane region" description="Helical" evidence="1">
    <location>
        <begin position="979"/>
        <end position="998"/>
    </location>
</feature>
<dbReference type="PANTHER" id="PTHR32063:SF0">
    <property type="entry name" value="SWARMING MOTILITY PROTEIN SWRC"/>
    <property type="match status" value="1"/>
</dbReference>
<feature type="transmembrane region" description="Helical" evidence="1">
    <location>
        <begin position="1010"/>
        <end position="1033"/>
    </location>
</feature>
<feature type="transmembrane region" description="Helical" evidence="1">
    <location>
        <begin position="391"/>
        <end position="410"/>
    </location>
</feature>
<keyword evidence="1" id="KW-1133">Transmembrane helix</keyword>
<dbReference type="PANTHER" id="PTHR32063">
    <property type="match status" value="1"/>
</dbReference>
<dbReference type="InterPro" id="IPR027463">
    <property type="entry name" value="AcrB_DN_DC_subdom"/>
</dbReference>
<dbReference type="SUPFAM" id="SSF82714">
    <property type="entry name" value="Multidrug efflux transporter AcrB TolC docking domain, DN and DC subdomains"/>
    <property type="match status" value="2"/>
</dbReference>
<evidence type="ECO:0000256" key="1">
    <source>
        <dbReference type="SAM" id="Phobius"/>
    </source>
</evidence>
<feature type="transmembrane region" description="Helical" evidence="1">
    <location>
        <begin position="546"/>
        <end position="567"/>
    </location>
</feature>
<feature type="transmembrane region" description="Helical" evidence="1">
    <location>
        <begin position="875"/>
        <end position="893"/>
    </location>
</feature>
<gene>
    <name evidence="2" type="ORF">CYJ96_03920</name>
</gene>
<feature type="transmembrane region" description="Helical" evidence="1">
    <location>
        <begin position="363"/>
        <end position="384"/>
    </location>
</feature>
<feature type="transmembrane region" description="Helical" evidence="1">
    <location>
        <begin position="435"/>
        <end position="456"/>
    </location>
</feature>
<dbReference type="EMBL" id="PKJS01000004">
    <property type="protein sequence ID" value="PKZ69286.1"/>
    <property type="molecule type" value="Genomic_DNA"/>
</dbReference>
<sequence>MWLTRVSINNPVFAAMIMLALMVIGLLATFRMKVEEFPNIEFPFVVVNTVYSGASPEVIETDITKKIEDQVNTIAGVKEVTSVTQQGLSQVIVQFDLNIPSDVAAQNVRDKLALVTPSFRDEVTTPIVAQYNPADAPVVSVTFRSDKMSLRELSTYLDNTVKKQLQTVTGVGRVDILGGRQRQIRVLLNPTQMNAYKVSVNQISNALRSENVELPVGTINNQNQEMVIQVNGLVKTPNEFNQIVVAQNRSSTGAIVPVYLSQVAQVVDGQAEAESASLQNGQPAVAMDIIKMSDANVIDVVDKTQQRLAEIQATLPPGVTMTVVADSSKSIRGSLNNVVRTLIEGAILAVFIVWLFLGSWRSTIITGLTLPISLLGTLAAIWAFGFSINMMTLLALALCIGLLIDDAIVVRENIVRHVGMGKHHRQAALDGTQEIGLAVLATTLVIVAVFLPVAFMGGIIGRFFYQFGVTVSTAVLLSLFVSFTLDPMLSSIWPDPDAVHQHDRHNERVSFRKRPIAWLLAGFQRLLDRLTNLYSHILAWSLRHRLITVLIAIGSLVAAFFAVGLVGKEFVPQADMNEIKVKFETPVNANLDYTQQKAAQVNAVLQSFPEVTNTYATVNAMSYSGNNRVQVNVSLVPKDERTRGLDALNRAMREQLQQVGGIKVTSVAAAAMAVSGGLKPIMISIKGNDLDELQRLSNEFMQKLSNVNGLVDLESTLKQPKSMVNVTINREAANDAGLSIGQIGQALRPLLAGDNVSTFKDDNGNNIDVNVRLNDDNRQTISQLQSMYLSSSRTDQNGQPVLVPLSQVANFSETLGAPQINRRSLFREVVVQANTDGRPAGDIGADITKIQNEMKLPPGYSFAVQGSNKDMAESIGYATTALGLAIVFIYMLLGSQFNSFLYPVAIMASLPLSLIGVFFALFLFGSSLNMFSIIGIIMLMGLVCKNAILLIDFIKESLSNGLSRNEAIMLAGQTRLRPILMTTAAMVMGMIPLALGIGEGSEQQAPMAHAIIGGVITSTLLTLIVVPVIYTYLDDGKQRFFRLFAKKEAKTLAIEHHDSL</sequence>
<dbReference type="GO" id="GO:0042910">
    <property type="term" value="F:xenobiotic transmembrane transporter activity"/>
    <property type="evidence" value="ECO:0007669"/>
    <property type="project" value="TreeGrafter"/>
</dbReference>
<keyword evidence="1" id="KW-0812">Transmembrane</keyword>
<feature type="transmembrane region" description="Helical" evidence="1">
    <location>
        <begin position="338"/>
        <end position="357"/>
    </location>
</feature>
<dbReference type="Gene3D" id="3.30.70.1320">
    <property type="entry name" value="Multidrug efflux transporter AcrB pore domain like"/>
    <property type="match status" value="1"/>
</dbReference>
<dbReference type="SUPFAM" id="SSF82693">
    <property type="entry name" value="Multidrug efflux transporter AcrB pore domain, PN1, PN2, PC1 and PC2 subdomains"/>
    <property type="match status" value="3"/>
</dbReference>
<reference evidence="2 3" key="1">
    <citation type="submission" date="2017-12" db="EMBL/GenBank/DDBJ databases">
        <title>Phylogenetic diversity of female urinary microbiome.</title>
        <authorList>
            <person name="Thomas-White K."/>
            <person name="Wolfe A.J."/>
        </authorList>
    </citation>
    <scope>NUCLEOTIDE SEQUENCE [LARGE SCALE GENOMIC DNA]</scope>
    <source>
        <strain evidence="2 3">UMB0416</strain>
    </source>
</reference>
<organism evidence="2 3">
    <name type="scientific">Faucicola osloensis</name>
    <name type="common">Moraxella osloensis</name>
    <dbReference type="NCBI Taxonomy" id="34062"/>
    <lineage>
        <taxon>Bacteria</taxon>
        <taxon>Pseudomonadati</taxon>
        <taxon>Pseudomonadota</taxon>
        <taxon>Gammaproteobacteria</taxon>
        <taxon>Moraxellales</taxon>
        <taxon>Moraxellaceae</taxon>
        <taxon>Faucicola</taxon>
    </lineage>
</organism>
<dbReference type="Gene3D" id="1.20.1640.10">
    <property type="entry name" value="Multidrug efflux transporter AcrB transmembrane domain"/>
    <property type="match status" value="2"/>
</dbReference>
<dbReference type="RefSeq" id="WP_101964005.1">
    <property type="nucleotide sequence ID" value="NZ_PKJS01000004.1"/>
</dbReference>
<comment type="caution">
    <text evidence="2">The sequence shown here is derived from an EMBL/GenBank/DDBJ whole genome shotgun (WGS) entry which is preliminary data.</text>
</comment>
<dbReference type="Pfam" id="PF00873">
    <property type="entry name" value="ACR_tran"/>
    <property type="match status" value="1"/>
</dbReference>
<dbReference type="GO" id="GO:0005886">
    <property type="term" value="C:plasma membrane"/>
    <property type="evidence" value="ECO:0007669"/>
    <property type="project" value="TreeGrafter"/>
</dbReference>
<feature type="transmembrane region" description="Helical" evidence="1">
    <location>
        <begin position="900"/>
        <end position="924"/>
    </location>
</feature>
<dbReference type="Gene3D" id="3.30.70.1440">
    <property type="entry name" value="Multidrug efflux transporter AcrB pore domain"/>
    <property type="match status" value="1"/>
</dbReference>
<dbReference type="Gene3D" id="3.30.70.1430">
    <property type="entry name" value="Multidrug efflux transporter AcrB pore domain"/>
    <property type="match status" value="2"/>
</dbReference>
<accession>A0A2I1RJJ0</accession>
<dbReference type="SUPFAM" id="SSF82866">
    <property type="entry name" value="Multidrug efflux transporter AcrB transmembrane domain"/>
    <property type="match status" value="2"/>
</dbReference>